<evidence type="ECO:0000313" key="3">
    <source>
        <dbReference type="Proteomes" id="UP000193247"/>
    </source>
</evidence>
<feature type="transmembrane region" description="Helical" evidence="1">
    <location>
        <begin position="131"/>
        <end position="152"/>
    </location>
</feature>
<feature type="transmembrane region" description="Helical" evidence="1">
    <location>
        <begin position="358"/>
        <end position="380"/>
    </location>
</feature>
<dbReference type="OrthoDB" id="176190at2"/>
<feature type="transmembrane region" description="Helical" evidence="1">
    <location>
        <begin position="98"/>
        <end position="119"/>
    </location>
</feature>
<gene>
    <name evidence="2" type="ORF">B8W66_17400</name>
</gene>
<dbReference type="Proteomes" id="UP000193247">
    <property type="component" value="Unassembled WGS sequence"/>
</dbReference>
<keyword evidence="1" id="KW-1133">Transmembrane helix</keyword>
<organism evidence="2 3">
    <name type="scientific">Mycobacterium decipiens</name>
    <dbReference type="NCBI Taxonomy" id="1430326"/>
    <lineage>
        <taxon>Bacteria</taxon>
        <taxon>Bacillati</taxon>
        <taxon>Actinomycetota</taxon>
        <taxon>Actinomycetes</taxon>
        <taxon>Mycobacteriales</taxon>
        <taxon>Mycobacteriaceae</taxon>
        <taxon>Mycobacterium</taxon>
    </lineage>
</organism>
<keyword evidence="1" id="KW-0472">Membrane</keyword>
<feature type="transmembrane region" description="Helical" evidence="1">
    <location>
        <begin position="158"/>
        <end position="177"/>
    </location>
</feature>
<evidence type="ECO:0000313" key="2">
    <source>
        <dbReference type="EMBL" id="OSC39391.1"/>
    </source>
</evidence>
<name>A0A1X2LRW0_9MYCO</name>
<reference evidence="2 3" key="1">
    <citation type="submission" date="2017-04" db="EMBL/GenBank/DDBJ databases">
        <title>The new phylogeny of genus Mycobacterium.</title>
        <authorList>
            <person name="Tortoli E."/>
            <person name="Trovato A."/>
            <person name="Cirillo D.M."/>
        </authorList>
    </citation>
    <scope>NUCLEOTIDE SEQUENCE [LARGE SCALE GENOMIC DNA]</scope>
    <source>
        <strain evidence="2 3">TBL 1200985</strain>
    </source>
</reference>
<feature type="transmembrane region" description="Helical" evidence="1">
    <location>
        <begin position="184"/>
        <end position="202"/>
    </location>
</feature>
<sequence length="657" mass="70369">MGVVALVPVRTSGKVRTWLSTTTWGSVRWQRGLVAGIAGVMFWPQSAVNPSVGLDPSWQAGLALARVQHIAWGSELVFTYGPLGFLRTSSYYTFGQSVLAAACQVAIIAALFLGIAAALRQRLPPMTSLVGAFITTGIVTFLSVGHGIAFKAPSALEMMYPELVVLAAFVWASVPLLQQEPRRSTVFATCLALGAVAGFQLLMKFNTGLAIVAVALALSVLLDWKALGRHCATVAVFAASIPICWVLAGQRPGDLPAWLRSSIAIASGYVDGMATVPLPRWALPAVLLSLAWIGALCRMFMWGGSEIPRRYLALVGLATVISAKAAFGRFEPWHFAILLGLMVVTLAITPWSRARLPALVLAAVAIAFVFAVGVGGAQAVNGRVALAMQAPAQAVDRLAAFAVPGQVARRIEQAKARQRALYAISDRFIATIGSGTVHIDPQEISAVWAHDLAWRPTPVFQTYQALTPMLDDMNAESLAQRPQFVLSRLSAASPAIGLDGRLGVQESPKYSRALLCNYTLSGIENRWALFTHTRPHCGPLTMLSEVPIKEHEAIRVPDPSGPDKAVLVGIDLDQTFNDRLYQGKVLPLTTFTLLVDGVTYRLIAKNAAEPFLVSTPASVAGTNLQIHAQAIGVGRTVNLLQPFVSARARFYEMSVGH</sequence>
<evidence type="ECO:0000256" key="1">
    <source>
        <dbReference type="SAM" id="Phobius"/>
    </source>
</evidence>
<comment type="caution">
    <text evidence="2">The sequence shown here is derived from an EMBL/GenBank/DDBJ whole genome shotgun (WGS) entry which is preliminary data.</text>
</comment>
<keyword evidence="3" id="KW-1185">Reference proteome</keyword>
<feature type="transmembrane region" description="Helical" evidence="1">
    <location>
        <begin position="208"/>
        <end position="224"/>
    </location>
</feature>
<dbReference type="AlphaFoldDB" id="A0A1X2LRW0"/>
<evidence type="ECO:0008006" key="4">
    <source>
        <dbReference type="Google" id="ProtNLM"/>
    </source>
</evidence>
<feature type="transmembrane region" description="Helical" evidence="1">
    <location>
        <begin position="333"/>
        <end position="351"/>
    </location>
</feature>
<dbReference type="STRING" id="1430326.B8W66_17400"/>
<keyword evidence="1" id="KW-0812">Transmembrane</keyword>
<protein>
    <recommendedName>
        <fullName evidence="4">Transmembrane protein</fullName>
    </recommendedName>
</protein>
<feature type="transmembrane region" description="Helical" evidence="1">
    <location>
        <begin position="281"/>
        <end position="299"/>
    </location>
</feature>
<proteinExistence type="predicted"/>
<feature type="transmembrane region" description="Helical" evidence="1">
    <location>
        <begin position="311"/>
        <end position="327"/>
    </location>
</feature>
<dbReference type="EMBL" id="NCXP01000025">
    <property type="protein sequence ID" value="OSC39391.1"/>
    <property type="molecule type" value="Genomic_DNA"/>
</dbReference>
<accession>A0A1X2LRW0</accession>
<feature type="transmembrane region" description="Helical" evidence="1">
    <location>
        <begin position="231"/>
        <end position="248"/>
    </location>
</feature>